<dbReference type="GeneID" id="117576596"/>
<evidence type="ECO:0000313" key="1">
    <source>
        <dbReference type="Proteomes" id="UP000515160"/>
    </source>
</evidence>
<organism evidence="1 2">
    <name type="scientific">Drosophila albomicans</name>
    <name type="common">Fruit fly</name>
    <dbReference type="NCBI Taxonomy" id="7291"/>
    <lineage>
        <taxon>Eukaryota</taxon>
        <taxon>Metazoa</taxon>
        <taxon>Ecdysozoa</taxon>
        <taxon>Arthropoda</taxon>
        <taxon>Hexapoda</taxon>
        <taxon>Insecta</taxon>
        <taxon>Pterygota</taxon>
        <taxon>Neoptera</taxon>
        <taxon>Endopterygota</taxon>
        <taxon>Diptera</taxon>
        <taxon>Brachycera</taxon>
        <taxon>Muscomorpha</taxon>
        <taxon>Ephydroidea</taxon>
        <taxon>Drosophilidae</taxon>
        <taxon>Drosophila</taxon>
    </lineage>
</organism>
<dbReference type="OrthoDB" id="7912423at2759"/>
<proteinExistence type="predicted"/>
<reference evidence="2" key="1">
    <citation type="submission" date="2025-08" db="UniProtKB">
        <authorList>
            <consortium name="RefSeq"/>
        </authorList>
    </citation>
    <scope>IDENTIFICATION</scope>
    <source>
        <strain evidence="2">15112-1751.03</strain>
        <tissue evidence="2">Whole Adult</tissue>
    </source>
</reference>
<keyword evidence="1" id="KW-1185">Reference proteome</keyword>
<evidence type="ECO:0000313" key="2">
    <source>
        <dbReference type="RefSeq" id="XP_034117376.2"/>
    </source>
</evidence>
<name>A0A6P8XLG1_DROAB</name>
<gene>
    <name evidence="2" type="primary">LOC117576596</name>
</gene>
<accession>A0A6P8XLG1</accession>
<dbReference type="AlphaFoldDB" id="A0A6P8XLG1"/>
<dbReference type="Proteomes" id="UP000515160">
    <property type="component" value="Chromosome 2R"/>
</dbReference>
<sequence length="145" mass="16746">MRNNPICETITNLPMKFDIENLAAEFKPRDKKQNVEQTKSPRDFLSTPDNNWVVLPMFKNHLDHLKPIISCRTNKYMRCRYRKFLNNVPDSYVNITVYGSTISNQPYPRRKSLTGQFYGVDFKLAPVPASADPRGALGGRTDKKH</sequence>
<protein>
    <submittedName>
        <fullName evidence="2">Uncharacterized protein LOC117576596</fullName>
    </submittedName>
</protein>
<dbReference type="RefSeq" id="XP_034117376.2">
    <property type="nucleotide sequence ID" value="XM_034261485.2"/>
</dbReference>